<protein>
    <submittedName>
        <fullName evidence="1">Uncharacterized protein</fullName>
    </submittedName>
</protein>
<evidence type="ECO:0000313" key="1">
    <source>
        <dbReference type="EMBL" id="KXI16629.1"/>
    </source>
</evidence>
<comment type="caution">
    <text evidence="1">The sequence shown here is derived from an EMBL/GenBank/DDBJ whole genome shotgun (WGS) entry which is preliminary data.</text>
</comment>
<dbReference type="AlphaFoldDB" id="A0A135Z4U6"/>
<proteinExistence type="predicted"/>
<dbReference type="Proteomes" id="UP000070505">
    <property type="component" value="Unassembled WGS sequence"/>
</dbReference>
<gene>
    <name evidence="1" type="ORF">HMPREF3230_00995</name>
</gene>
<dbReference type="PATRIC" id="fig|2702.101.peg.977"/>
<sequence>MFVVVDCIHAIKSTCVESTLCFQPCASPLALSSFEARALLCF</sequence>
<accession>A0A135Z4U6</accession>
<organism evidence="1 2">
    <name type="scientific">Gardnerella vaginalis</name>
    <dbReference type="NCBI Taxonomy" id="2702"/>
    <lineage>
        <taxon>Bacteria</taxon>
        <taxon>Bacillati</taxon>
        <taxon>Actinomycetota</taxon>
        <taxon>Actinomycetes</taxon>
        <taxon>Bifidobacteriales</taxon>
        <taxon>Bifidobacteriaceae</taxon>
        <taxon>Gardnerella</taxon>
    </lineage>
</organism>
<reference evidence="2" key="1">
    <citation type="submission" date="2016-02" db="EMBL/GenBank/DDBJ databases">
        <authorList>
            <person name="Mitreva M."/>
            <person name="Pepin K.H."/>
            <person name="Mihindukulasuriya K.A."/>
            <person name="Fulton R."/>
            <person name="Fronick C."/>
            <person name="O'Laughlin M."/>
            <person name="Miner T."/>
            <person name="Herter B."/>
            <person name="Rosa B.A."/>
            <person name="Cordes M."/>
            <person name="Tomlinson C."/>
            <person name="Wollam A."/>
            <person name="Palsikar V.B."/>
            <person name="Mardis E.R."/>
            <person name="Wilson R.K."/>
        </authorList>
    </citation>
    <scope>NUCLEOTIDE SEQUENCE [LARGE SCALE GENOMIC DNA]</scope>
    <source>
        <strain evidence="2">CMW7778B</strain>
    </source>
</reference>
<evidence type="ECO:0000313" key="2">
    <source>
        <dbReference type="Proteomes" id="UP000070505"/>
    </source>
</evidence>
<name>A0A135Z4U6_GARVA</name>
<dbReference type="EMBL" id="LSRC01000041">
    <property type="protein sequence ID" value="KXI16629.1"/>
    <property type="molecule type" value="Genomic_DNA"/>
</dbReference>